<dbReference type="InParanoid" id="T1ESG9"/>
<evidence type="ECO:0000256" key="1">
    <source>
        <dbReference type="SAM" id="MobiDB-lite"/>
    </source>
</evidence>
<dbReference type="GeneID" id="20199519"/>
<feature type="region of interest" description="Disordered" evidence="1">
    <location>
        <begin position="237"/>
        <end position="303"/>
    </location>
</feature>
<reference evidence="2 4" key="2">
    <citation type="journal article" date="2013" name="Nature">
        <title>Insights into bilaterian evolution from three spiralian genomes.</title>
        <authorList>
            <person name="Simakov O."/>
            <person name="Marletaz F."/>
            <person name="Cho S.J."/>
            <person name="Edsinger-Gonzales E."/>
            <person name="Havlak P."/>
            <person name="Hellsten U."/>
            <person name="Kuo D.H."/>
            <person name="Larsson T."/>
            <person name="Lv J."/>
            <person name="Arendt D."/>
            <person name="Savage R."/>
            <person name="Osoegawa K."/>
            <person name="de Jong P."/>
            <person name="Grimwood J."/>
            <person name="Chapman J.A."/>
            <person name="Shapiro H."/>
            <person name="Aerts A."/>
            <person name="Otillar R.P."/>
            <person name="Terry A.Y."/>
            <person name="Boore J.L."/>
            <person name="Grigoriev I.V."/>
            <person name="Lindberg D.R."/>
            <person name="Seaver E.C."/>
            <person name="Weisblat D.A."/>
            <person name="Putnam N.H."/>
            <person name="Rokhsar D.S."/>
        </authorList>
    </citation>
    <scope>NUCLEOTIDE SEQUENCE</scope>
</reference>
<keyword evidence="4" id="KW-1185">Reference proteome</keyword>
<gene>
    <name evidence="3" type="primary">20199519</name>
    <name evidence="2" type="ORF">HELRODRAFT_162298</name>
</gene>
<organism evidence="3 4">
    <name type="scientific">Helobdella robusta</name>
    <name type="common">Californian leech</name>
    <dbReference type="NCBI Taxonomy" id="6412"/>
    <lineage>
        <taxon>Eukaryota</taxon>
        <taxon>Metazoa</taxon>
        <taxon>Spiralia</taxon>
        <taxon>Lophotrochozoa</taxon>
        <taxon>Annelida</taxon>
        <taxon>Clitellata</taxon>
        <taxon>Hirudinea</taxon>
        <taxon>Rhynchobdellida</taxon>
        <taxon>Glossiphoniidae</taxon>
        <taxon>Helobdella</taxon>
    </lineage>
</organism>
<dbReference type="EMBL" id="KB097143">
    <property type="protein sequence ID" value="ESN98838.1"/>
    <property type="molecule type" value="Genomic_DNA"/>
</dbReference>
<sequence length="303" mass="33842">MAGFKLSCSSTKTCNLNGIIKYHKHEENHSDDNDDDADHNFINNSSCGNSESLKKIVSPSTTANSNSIFNNNNTTPNNNNIYGLSSSNLYPTNWNSLSWQMFNQYHQQSYQHSQLQKFYNFSNSCKNVGKDSESCTINNLLSYQNYNKSCDLEYKTTPSFVSGCNYPNSDMTSFNNDTNTLQDHIKSLSDTFSNKLSSSNNDYVIHNNNNSNNNNNPYSPLAISNKLMSSGHSFISTNVSDADDNDVDGYDDGKDDSDNNTSNNCQDSEQQQQHSSETTYSHHKLTTNLPTKSLNSTPDKGSI</sequence>
<dbReference type="CTD" id="20199519"/>
<feature type="compositionally biased region" description="Polar residues" evidence="1">
    <location>
        <begin position="286"/>
        <end position="303"/>
    </location>
</feature>
<name>T1ESG9_HELRO</name>
<reference evidence="4" key="1">
    <citation type="submission" date="2012-12" db="EMBL/GenBank/DDBJ databases">
        <authorList>
            <person name="Hellsten U."/>
            <person name="Grimwood J."/>
            <person name="Chapman J.A."/>
            <person name="Shapiro H."/>
            <person name="Aerts A."/>
            <person name="Otillar R.P."/>
            <person name="Terry A.Y."/>
            <person name="Boore J.L."/>
            <person name="Simakov O."/>
            <person name="Marletaz F."/>
            <person name="Cho S.-J."/>
            <person name="Edsinger-Gonzales E."/>
            <person name="Havlak P."/>
            <person name="Kuo D.-H."/>
            <person name="Larsson T."/>
            <person name="Lv J."/>
            <person name="Arendt D."/>
            <person name="Savage R."/>
            <person name="Osoegawa K."/>
            <person name="de Jong P."/>
            <person name="Lindberg D.R."/>
            <person name="Seaver E.C."/>
            <person name="Weisblat D.A."/>
            <person name="Putnam N.H."/>
            <person name="Grigoriev I.V."/>
            <person name="Rokhsar D.S."/>
        </authorList>
    </citation>
    <scope>NUCLEOTIDE SEQUENCE</scope>
</reference>
<dbReference type="RefSeq" id="XP_009022789.1">
    <property type="nucleotide sequence ID" value="XM_009024541.1"/>
</dbReference>
<dbReference type="EnsemblMetazoa" id="HelroT162298">
    <property type="protein sequence ID" value="HelroP162298"/>
    <property type="gene ID" value="HelroG162298"/>
</dbReference>
<proteinExistence type="predicted"/>
<dbReference type="AlphaFoldDB" id="T1ESG9"/>
<evidence type="ECO:0000313" key="2">
    <source>
        <dbReference type="EMBL" id="ESN98838.1"/>
    </source>
</evidence>
<dbReference type="HOGENOM" id="CLU_919134_0_0_1"/>
<reference evidence="3" key="3">
    <citation type="submission" date="2015-06" db="UniProtKB">
        <authorList>
            <consortium name="EnsemblMetazoa"/>
        </authorList>
    </citation>
    <scope>IDENTIFICATION</scope>
</reference>
<dbReference type="Proteomes" id="UP000015101">
    <property type="component" value="Unassembled WGS sequence"/>
</dbReference>
<dbReference type="EMBL" id="AMQM01001067">
    <property type="status" value="NOT_ANNOTATED_CDS"/>
    <property type="molecule type" value="Genomic_DNA"/>
</dbReference>
<feature type="compositionally biased region" description="Low complexity" evidence="1">
    <location>
        <begin position="259"/>
        <end position="279"/>
    </location>
</feature>
<protein>
    <submittedName>
        <fullName evidence="2 3">Uncharacterized protein</fullName>
    </submittedName>
</protein>
<evidence type="ECO:0000313" key="4">
    <source>
        <dbReference type="Proteomes" id="UP000015101"/>
    </source>
</evidence>
<accession>T1ESG9</accession>
<evidence type="ECO:0000313" key="3">
    <source>
        <dbReference type="EnsemblMetazoa" id="HelroP162298"/>
    </source>
</evidence>
<feature type="compositionally biased region" description="Acidic residues" evidence="1">
    <location>
        <begin position="241"/>
        <end position="255"/>
    </location>
</feature>
<dbReference type="KEGG" id="hro:HELRODRAFT_162298"/>